<accession>A0A5D3EVG9</accession>
<evidence type="ECO:0000313" key="1">
    <source>
        <dbReference type="EMBL" id="TYK34330.1"/>
    </source>
</evidence>
<keyword evidence="2" id="KW-1185">Reference proteome</keyword>
<protein>
    <submittedName>
        <fullName evidence="1">Uncharacterized protein</fullName>
    </submittedName>
</protein>
<dbReference type="Proteomes" id="UP000324383">
    <property type="component" value="Unassembled WGS sequence"/>
</dbReference>
<comment type="caution">
    <text evidence="1">The sequence shown here is derived from an EMBL/GenBank/DDBJ whole genome shotgun (WGS) entry which is preliminary data.</text>
</comment>
<proteinExistence type="predicted"/>
<dbReference type="RefSeq" id="WP_148727239.1">
    <property type="nucleotide sequence ID" value="NZ_CP197398.1"/>
</dbReference>
<gene>
    <name evidence="1" type="ORF">FNJ60_04895</name>
</gene>
<organism evidence="1 2">
    <name type="scientific">Bacteroides pyogenes</name>
    <dbReference type="NCBI Taxonomy" id="310300"/>
    <lineage>
        <taxon>Bacteria</taxon>
        <taxon>Pseudomonadati</taxon>
        <taxon>Bacteroidota</taxon>
        <taxon>Bacteroidia</taxon>
        <taxon>Bacteroidales</taxon>
        <taxon>Bacteroidaceae</taxon>
        <taxon>Bacteroides</taxon>
    </lineage>
</organism>
<name>A0A5D3EVG9_9BACE</name>
<reference evidence="1 2" key="1">
    <citation type="submission" date="2019-07" db="EMBL/GenBank/DDBJ databases">
        <title>Draft Genome Sequences of Bacteroides pyogenes Strains Isolated from the Uterus Holstein Dairy Cows with Metritis.</title>
        <authorList>
            <person name="Cunha F."/>
            <person name="Galvao K.N."/>
            <person name="Jeon S.J."/>
            <person name="Jeong K.C."/>
        </authorList>
    </citation>
    <scope>NUCLEOTIDE SEQUENCE [LARGE SCALE GENOMIC DNA]</scope>
    <source>
        <strain evidence="1 2">KG-31</strain>
    </source>
</reference>
<evidence type="ECO:0000313" key="2">
    <source>
        <dbReference type="Proteomes" id="UP000324383"/>
    </source>
</evidence>
<sequence length="1323" mass="147354">MGTNLANIIITQPNGNRVPMQNRRTATGVVSAKQNWALNAEDTVDITVESPFPQAYNIGDRITIFGRDYKLNRLPSVKKTGMHAFQYTLQFEGVQYDLFRVTYDLTIDTTTNELQDIQGDSLTGNLHRLMTVLVANANRVFPGKWKLGACPDTIGDKTLTFGESDNCLSVLQNLCGESNFNVEFDIVQADGVYTINLYERVGQTLPYTFEYGKGRGLYDLNRQNVSSANIVTRLKVYGSTENITSKYRADRLCLPGRTKGQSYIEKAEMVAKYGIFEGRKNFDDVKPTFTGSVESKVDEFSFIDTKFPFDLNAKNAQGETLYLMNGVAAKIHFNTGNLAGYDFEVKAYDHATHKFTLKKFTDDRGSVFPSETSVAFQFSAENKDEYKVLDIAYSQDIEAAAEERLAEVGNKYYDQNCQPKVQYGLSVTKAYLEKLVGTSDSITNFFAPGDYLHVVDADIDVDKAIRIKSFVRNILDPYEYILTISDTVTSASITNRVISDLVELDKIVTINNLKDPVRARANWRSSREVLDMVFDPDGDYYTDKIKPNSIDTMALSVGAKSMQFGLMNTVFQPNFQGNNNVVKWQGGVLTHYTINEESAVSWVMADAQATLTSDVPYYLYAKCEKAGTAGSFIFTTSQIKVDEDANYYHFLVGTLSSIDPELKARSLALTYGFTMINGRFIKTGRIESADGTTYFDLDNSEIGGRIVFASNGEQKTLEQLGAESLESKDFINNTLPGLLSEIQAQLDGQIEQFFDTYDPTLDNAPASEWTTSELKENHLGDLFYNTDTGKVFRFIKNGNTYSWQELRDSEVAQALAIANDALKLAGTKRRIFTSTPYTPYEVGDLWVQGASGDIMRCKTARVSGSYSSGDWGKASKYTDDSGLNDFINSSYNSDIADILGQIDGKVECWFQTTDPASSWTTIAVKKKHVGDMWYHTSKNELKYYTNSYAWKKVEDAKAIAAYEAASQAQDTADSKRRVFVVTPYPPYEVGDLWVDGKELRRCITKKTSSQSYNVNDWDIAVYYDNTQTTIDGGIVTSGIIQVAGDNQSILAGMTGQGTTASSVRFWAGAPFDNRATAPFRVLQDGSVVMTKATVEGVINAISGYIGGFKIQQGQIGYGSSSEQDSTQGLALLRDFIRFYNGSQRVLLGCLNSLGYPFNGLMELTGTMGTVLELHHKYAKTSDEQYETLYRPKALGVYGNQFNIGNVAFFERGYIGVAYSNTIVSYIGITHKFLFTGTGTSFIGVNLPTKSDIDTLTDNEVVQFDIEIVCDHIMPNKVRIYSKSGAYIYNNDGKAISDGINMEKGDVLRLRYYNGAWNKVYYHN</sequence>
<dbReference type="EMBL" id="VKLW01000008">
    <property type="protein sequence ID" value="TYK34330.1"/>
    <property type="molecule type" value="Genomic_DNA"/>
</dbReference>